<feature type="compositionally biased region" description="Polar residues" evidence="1">
    <location>
        <begin position="88"/>
        <end position="104"/>
    </location>
</feature>
<accession>A0AA92H960</accession>
<name>A0AA92H960_RHIRH</name>
<evidence type="ECO:0000313" key="3">
    <source>
        <dbReference type="Proteomes" id="UP000244335"/>
    </source>
</evidence>
<gene>
    <name evidence="2" type="ORF">DC430_12235</name>
</gene>
<feature type="compositionally biased region" description="Polar residues" evidence="1">
    <location>
        <begin position="64"/>
        <end position="81"/>
    </location>
</feature>
<dbReference type="EMBL" id="QDFR01000003">
    <property type="protein sequence ID" value="PVE54014.1"/>
    <property type="molecule type" value="Genomic_DNA"/>
</dbReference>
<protein>
    <submittedName>
        <fullName evidence="2">Uncharacterized protein</fullName>
    </submittedName>
</protein>
<sequence>MLGNILGTVIRTVKPAPLVVVFEGNEPMWLVPSVDFGEAMSLGTEFKNCLTALKKLGPSLYNTAETSKTSPFNKQPGQSGFNFGIAPGNSNPPLQTSPEASTTDEPAPPASSWTFEKREEDWGETCYVETTQGDTLIGFMGAPGKDLVGFVENGFTGSVTTTWKVDGGGSYVSDGDVADYSGWHEFYGLPKDILTDARNGKQLTISGKSGKTITLGLAHASTPFSQFIQCFGK</sequence>
<proteinExistence type="predicted"/>
<organism evidence="2 3">
    <name type="scientific">Rhizobium rhizogenes</name>
    <name type="common">Agrobacterium rhizogenes</name>
    <dbReference type="NCBI Taxonomy" id="359"/>
    <lineage>
        <taxon>Bacteria</taxon>
        <taxon>Pseudomonadati</taxon>
        <taxon>Pseudomonadota</taxon>
        <taxon>Alphaproteobacteria</taxon>
        <taxon>Hyphomicrobiales</taxon>
        <taxon>Rhizobiaceae</taxon>
        <taxon>Rhizobium/Agrobacterium group</taxon>
        <taxon>Rhizobium</taxon>
    </lineage>
</organism>
<evidence type="ECO:0000313" key="2">
    <source>
        <dbReference type="EMBL" id="PVE54014.1"/>
    </source>
</evidence>
<comment type="caution">
    <text evidence="2">The sequence shown here is derived from an EMBL/GenBank/DDBJ whole genome shotgun (WGS) entry which is preliminary data.</text>
</comment>
<dbReference type="Proteomes" id="UP000244335">
    <property type="component" value="Unassembled WGS sequence"/>
</dbReference>
<feature type="region of interest" description="Disordered" evidence="1">
    <location>
        <begin position="64"/>
        <end position="112"/>
    </location>
</feature>
<evidence type="ECO:0000256" key="1">
    <source>
        <dbReference type="SAM" id="MobiDB-lite"/>
    </source>
</evidence>
<dbReference type="AlphaFoldDB" id="A0AA92H960"/>
<reference evidence="2 3" key="1">
    <citation type="submission" date="2018-04" db="EMBL/GenBank/DDBJ databases">
        <authorList>
            <person name="Hagen T."/>
        </authorList>
    </citation>
    <scope>NUCLEOTIDE SEQUENCE [LARGE SCALE GENOMIC DNA]</scope>
    <source>
        <strain evidence="2 3">TPD7009</strain>
    </source>
</reference>